<dbReference type="EMBL" id="UOFI01000058">
    <property type="protein sequence ID" value="VAW64862.1"/>
    <property type="molecule type" value="Genomic_DNA"/>
</dbReference>
<dbReference type="Pfam" id="PF03658">
    <property type="entry name" value="Ub-RnfH"/>
    <property type="match status" value="1"/>
</dbReference>
<accession>A0A3B0XNX7</accession>
<evidence type="ECO:0000256" key="2">
    <source>
        <dbReference type="SAM" id="MobiDB-lite"/>
    </source>
</evidence>
<dbReference type="InterPro" id="IPR005346">
    <property type="entry name" value="RnfH"/>
</dbReference>
<evidence type="ECO:0000256" key="1">
    <source>
        <dbReference type="ARBA" id="ARBA00010645"/>
    </source>
</evidence>
<reference evidence="3" key="1">
    <citation type="submission" date="2018-06" db="EMBL/GenBank/DDBJ databases">
        <authorList>
            <person name="Zhirakovskaya E."/>
        </authorList>
    </citation>
    <scope>NUCLEOTIDE SEQUENCE</scope>
</reference>
<gene>
    <name evidence="3" type="ORF">MNBD_GAMMA09-774</name>
</gene>
<proteinExistence type="inferred from homology"/>
<dbReference type="PANTHER" id="PTHR37483">
    <property type="entry name" value="UPF0125 PROTEIN RATB"/>
    <property type="match status" value="1"/>
</dbReference>
<dbReference type="PANTHER" id="PTHR37483:SF1">
    <property type="entry name" value="UPF0125 PROTEIN RATB"/>
    <property type="match status" value="1"/>
</dbReference>
<name>A0A3B0XNX7_9ZZZZ</name>
<comment type="similarity">
    <text evidence="1">Belongs to the UPF0125 (RnfH) family.</text>
</comment>
<feature type="region of interest" description="Disordered" evidence="2">
    <location>
        <begin position="1"/>
        <end position="20"/>
    </location>
</feature>
<dbReference type="AlphaFoldDB" id="A0A3B0XNX7"/>
<evidence type="ECO:0000313" key="3">
    <source>
        <dbReference type="EMBL" id="VAW64862.1"/>
    </source>
</evidence>
<feature type="compositionally biased region" description="Polar residues" evidence="2">
    <location>
        <begin position="1"/>
        <end position="13"/>
    </location>
</feature>
<dbReference type="NCBIfam" id="NF002490">
    <property type="entry name" value="PRK01777.1"/>
    <property type="match status" value="1"/>
</dbReference>
<dbReference type="HAMAP" id="MF_00460">
    <property type="entry name" value="UPF0125_RnfH"/>
    <property type="match status" value="1"/>
</dbReference>
<dbReference type="Gene3D" id="3.10.20.280">
    <property type="entry name" value="RnfH-like"/>
    <property type="match status" value="1"/>
</dbReference>
<feature type="region of interest" description="Disordered" evidence="2">
    <location>
        <begin position="98"/>
        <end position="125"/>
    </location>
</feature>
<dbReference type="SUPFAM" id="SSF54285">
    <property type="entry name" value="MoaD/ThiS"/>
    <property type="match status" value="1"/>
</dbReference>
<dbReference type="InterPro" id="IPR037021">
    <property type="entry name" value="RnfH_sf"/>
</dbReference>
<organism evidence="3">
    <name type="scientific">hydrothermal vent metagenome</name>
    <dbReference type="NCBI Taxonomy" id="652676"/>
    <lineage>
        <taxon>unclassified sequences</taxon>
        <taxon>metagenomes</taxon>
        <taxon>ecological metagenomes</taxon>
    </lineage>
</organism>
<feature type="compositionally biased region" description="Basic and acidic residues" evidence="2">
    <location>
        <begin position="100"/>
        <end position="125"/>
    </location>
</feature>
<dbReference type="InterPro" id="IPR016155">
    <property type="entry name" value="Mopterin_synth/thiamin_S_b"/>
</dbReference>
<protein>
    <submittedName>
        <fullName evidence="3">UPF0125 protein RatB</fullName>
    </submittedName>
</protein>
<sequence>MSDSESQPVNTENTHTESLDVQPLQVEVACATPEKQLILPLTVDPGTTLEQAVELSGIINHFHEIDLSKNKVGIFGKLSKKTTELKDGDRVEIYRPLIADPKEVRRKREAEGKRMSKGGGEKESA</sequence>